<feature type="transmembrane region" description="Helical" evidence="8">
    <location>
        <begin position="101"/>
        <end position="120"/>
    </location>
</feature>
<dbReference type="Gene3D" id="1.10.3470.10">
    <property type="entry name" value="ABC transporter involved in vitamin B12 uptake, BtuC"/>
    <property type="match status" value="1"/>
</dbReference>
<proteinExistence type="inferred from homology"/>
<evidence type="ECO:0000313" key="12">
    <source>
        <dbReference type="Proteomes" id="UP000581087"/>
    </source>
</evidence>
<keyword evidence="11" id="KW-1185">Reference proteome</keyword>
<dbReference type="GO" id="GO:0022857">
    <property type="term" value="F:transmembrane transporter activity"/>
    <property type="evidence" value="ECO:0007669"/>
    <property type="project" value="InterPro"/>
</dbReference>
<dbReference type="InterPro" id="IPR000522">
    <property type="entry name" value="ABC_transptr_permease_BtuC"/>
</dbReference>
<keyword evidence="4" id="KW-1003">Cell membrane</keyword>
<reference evidence="10 11" key="1">
    <citation type="submission" date="2019-01" db="EMBL/GenBank/DDBJ databases">
        <title>Agromyces.</title>
        <authorList>
            <person name="Li J."/>
        </authorList>
    </citation>
    <scope>NUCLEOTIDE SEQUENCE [LARGE SCALE GENOMIC DNA]</scope>
    <source>
        <strain evidence="10 11">DSM 23870</strain>
    </source>
</reference>
<feature type="transmembrane region" description="Helical" evidence="8">
    <location>
        <begin position="317"/>
        <end position="334"/>
    </location>
</feature>
<feature type="transmembrane region" description="Helical" evidence="8">
    <location>
        <begin position="245"/>
        <end position="267"/>
    </location>
</feature>
<name>A0A4Q2M9Q4_9MICO</name>
<evidence type="ECO:0000313" key="11">
    <source>
        <dbReference type="Proteomes" id="UP000292686"/>
    </source>
</evidence>
<evidence type="ECO:0000313" key="10">
    <source>
        <dbReference type="EMBL" id="RXZ86642.1"/>
    </source>
</evidence>
<evidence type="ECO:0000256" key="4">
    <source>
        <dbReference type="ARBA" id="ARBA00022475"/>
    </source>
</evidence>
<dbReference type="EMBL" id="SDPM01000004">
    <property type="protein sequence ID" value="RXZ86642.1"/>
    <property type="molecule type" value="Genomic_DNA"/>
</dbReference>
<keyword evidence="3" id="KW-0813">Transport</keyword>
<evidence type="ECO:0000256" key="6">
    <source>
        <dbReference type="ARBA" id="ARBA00022989"/>
    </source>
</evidence>
<dbReference type="EMBL" id="JACCBI010000001">
    <property type="protein sequence ID" value="NYD66318.1"/>
    <property type="molecule type" value="Genomic_DNA"/>
</dbReference>
<accession>A0A4Q2M9Q4</accession>
<evidence type="ECO:0000256" key="1">
    <source>
        <dbReference type="ARBA" id="ARBA00004651"/>
    </source>
</evidence>
<evidence type="ECO:0000256" key="2">
    <source>
        <dbReference type="ARBA" id="ARBA00007935"/>
    </source>
</evidence>
<dbReference type="PANTHER" id="PTHR30472:SF1">
    <property type="entry name" value="FE(3+) DICITRATE TRANSPORT SYSTEM PERMEASE PROTEIN FECC-RELATED"/>
    <property type="match status" value="1"/>
</dbReference>
<dbReference type="RefSeq" id="WP_129174528.1">
    <property type="nucleotide sequence ID" value="NZ_JACCBI010000001.1"/>
</dbReference>
<sequence length="341" mass="34241">MGSLEAPSRPRHRAAVAAWCAGGALLALTVILSLLVGSNPIPPGDVIASLLGHGGAEVDYIVWGQRVPRTVAAIIVGAALAAAGCLIQAFTRNPLADTGILGVNAGAAFFVAVGIAFLGIVDPGAYVWLACIGAFALTIAVSLIGSSARSGTDPIRLTLAGVALGAVFAGATTGIALTHPDAFDRLRGWNAGSLLGRGFDVILPILPVILVGLVLALLAAPALNSLALGADVARSHGVDVRRSDLIVVTGTTLLAGGATALAGPIAFVGLMVPHIARWTLGTDQRRILAGSLVLGPILVLVADIVGRVAIAPSEMPAGIVTAFIGAPVLIALVRRRKATGL</sequence>
<organism evidence="10 11">
    <name type="scientific">Agromyces atrinae</name>
    <dbReference type="NCBI Taxonomy" id="592376"/>
    <lineage>
        <taxon>Bacteria</taxon>
        <taxon>Bacillati</taxon>
        <taxon>Actinomycetota</taxon>
        <taxon>Actinomycetes</taxon>
        <taxon>Micrococcales</taxon>
        <taxon>Microbacteriaceae</taxon>
        <taxon>Agromyces</taxon>
    </lineage>
</organism>
<dbReference type="CDD" id="cd06550">
    <property type="entry name" value="TM_ABC_iron-siderophores_like"/>
    <property type="match status" value="1"/>
</dbReference>
<keyword evidence="6 8" id="KW-1133">Transmembrane helix</keyword>
<dbReference type="Proteomes" id="UP000292686">
    <property type="component" value="Unassembled WGS sequence"/>
</dbReference>
<feature type="transmembrane region" description="Helical" evidence="8">
    <location>
        <begin position="157"/>
        <end position="177"/>
    </location>
</feature>
<evidence type="ECO:0000256" key="7">
    <source>
        <dbReference type="ARBA" id="ARBA00023136"/>
    </source>
</evidence>
<protein>
    <submittedName>
        <fullName evidence="10">Fe(3+)-siderophore ABC transporter permease</fullName>
    </submittedName>
    <submittedName>
        <fullName evidence="9">Iron complex transport system permease protein</fullName>
    </submittedName>
</protein>
<comment type="caution">
    <text evidence="10">The sequence shown here is derived from an EMBL/GenBank/DDBJ whole genome shotgun (WGS) entry which is preliminary data.</text>
</comment>
<dbReference type="GO" id="GO:0005886">
    <property type="term" value="C:plasma membrane"/>
    <property type="evidence" value="ECO:0007669"/>
    <property type="project" value="UniProtKB-SubCell"/>
</dbReference>
<evidence type="ECO:0000313" key="9">
    <source>
        <dbReference type="EMBL" id="NYD66318.1"/>
    </source>
</evidence>
<dbReference type="FunFam" id="1.10.3470.10:FF:000001">
    <property type="entry name" value="Vitamin B12 ABC transporter permease BtuC"/>
    <property type="match status" value="1"/>
</dbReference>
<dbReference type="SUPFAM" id="SSF81345">
    <property type="entry name" value="ABC transporter involved in vitamin B12 uptake, BtuC"/>
    <property type="match status" value="1"/>
</dbReference>
<dbReference type="Proteomes" id="UP000581087">
    <property type="component" value="Unassembled WGS sequence"/>
</dbReference>
<comment type="similarity">
    <text evidence="2">Belongs to the binding-protein-dependent transport system permease family. FecCD subfamily.</text>
</comment>
<feature type="transmembrane region" description="Helical" evidence="8">
    <location>
        <begin position="70"/>
        <end position="89"/>
    </location>
</feature>
<feature type="transmembrane region" description="Helical" evidence="8">
    <location>
        <begin position="16"/>
        <end position="36"/>
    </location>
</feature>
<dbReference type="Pfam" id="PF01032">
    <property type="entry name" value="FecCD"/>
    <property type="match status" value="1"/>
</dbReference>
<gene>
    <name evidence="9" type="ORF">BJ972_000837</name>
    <name evidence="10" type="ORF">ESP50_09645</name>
</gene>
<comment type="subcellular location">
    <subcellularLocation>
        <location evidence="1">Cell membrane</location>
        <topology evidence="1">Multi-pass membrane protein</topology>
    </subcellularLocation>
</comment>
<keyword evidence="7 8" id="KW-0472">Membrane</keyword>
<reference evidence="9 12" key="2">
    <citation type="submission" date="2020-07" db="EMBL/GenBank/DDBJ databases">
        <title>Sequencing the genomes of 1000 actinobacteria strains.</title>
        <authorList>
            <person name="Klenk H.-P."/>
        </authorList>
    </citation>
    <scope>NUCLEOTIDE SEQUENCE [LARGE SCALE GENOMIC DNA]</scope>
    <source>
        <strain evidence="9 12">DSM 23870</strain>
    </source>
</reference>
<evidence type="ECO:0000256" key="5">
    <source>
        <dbReference type="ARBA" id="ARBA00022692"/>
    </source>
</evidence>
<keyword evidence="5 8" id="KW-0812">Transmembrane</keyword>
<evidence type="ECO:0000256" key="3">
    <source>
        <dbReference type="ARBA" id="ARBA00022448"/>
    </source>
</evidence>
<dbReference type="OrthoDB" id="9782305at2"/>
<feature type="transmembrane region" description="Helical" evidence="8">
    <location>
        <begin position="126"/>
        <end position="145"/>
    </location>
</feature>
<feature type="transmembrane region" description="Helical" evidence="8">
    <location>
        <begin position="201"/>
        <end position="224"/>
    </location>
</feature>
<feature type="transmembrane region" description="Helical" evidence="8">
    <location>
        <begin position="287"/>
        <end position="305"/>
    </location>
</feature>
<dbReference type="InterPro" id="IPR037294">
    <property type="entry name" value="ABC_BtuC-like"/>
</dbReference>
<dbReference type="GO" id="GO:0033214">
    <property type="term" value="P:siderophore-iron import into cell"/>
    <property type="evidence" value="ECO:0007669"/>
    <property type="project" value="TreeGrafter"/>
</dbReference>
<dbReference type="PANTHER" id="PTHR30472">
    <property type="entry name" value="FERRIC ENTEROBACTIN TRANSPORT SYSTEM PERMEASE PROTEIN"/>
    <property type="match status" value="1"/>
</dbReference>
<dbReference type="AlphaFoldDB" id="A0A4Q2M9Q4"/>
<evidence type="ECO:0000256" key="8">
    <source>
        <dbReference type="SAM" id="Phobius"/>
    </source>
</evidence>